<dbReference type="InterPro" id="IPR005037">
    <property type="entry name" value="PRP38"/>
</dbReference>
<evidence type="ECO:0000256" key="5">
    <source>
        <dbReference type="ARBA" id="ARBA00023187"/>
    </source>
</evidence>
<dbReference type="OrthoDB" id="190958at2759"/>
<dbReference type="AlphaFoldDB" id="A0A9W8AIS7"/>
<name>A0A9W8AIS7_9FUNG</name>
<reference evidence="9" key="1">
    <citation type="submission" date="2022-07" db="EMBL/GenBank/DDBJ databases">
        <title>Phylogenomic reconstructions and comparative analyses of Kickxellomycotina fungi.</title>
        <authorList>
            <person name="Reynolds N.K."/>
            <person name="Stajich J.E."/>
            <person name="Barry K."/>
            <person name="Grigoriev I.V."/>
            <person name="Crous P."/>
            <person name="Smith M.E."/>
        </authorList>
    </citation>
    <scope>NUCLEOTIDE SEQUENCE</scope>
    <source>
        <strain evidence="9">RSA 861</strain>
    </source>
</reference>
<evidence type="ECO:0000256" key="2">
    <source>
        <dbReference type="ARBA" id="ARBA00006164"/>
    </source>
</evidence>
<keyword evidence="6 7" id="KW-0539">Nucleus</keyword>
<evidence type="ECO:0000256" key="1">
    <source>
        <dbReference type="ARBA" id="ARBA00004123"/>
    </source>
</evidence>
<evidence type="ECO:0000256" key="6">
    <source>
        <dbReference type="ARBA" id="ARBA00023242"/>
    </source>
</evidence>
<organism evidence="9 10">
    <name type="scientific">Tieghemiomyces parasiticus</name>
    <dbReference type="NCBI Taxonomy" id="78921"/>
    <lineage>
        <taxon>Eukaryota</taxon>
        <taxon>Fungi</taxon>
        <taxon>Fungi incertae sedis</taxon>
        <taxon>Zoopagomycota</taxon>
        <taxon>Kickxellomycotina</taxon>
        <taxon>Dimargaritomycetes</taxon>
        <taxon>Dimargaritales</taxon>
        <taxon>Dimargaritaceae</taxon>
        <taxon>Tieghemiomyces</taxon>
    </lineage>
</organism>
<evidence type="ECO:0000256" key="8">
    <source>
        <dbReference type="SAM" id="MobiDB-lite"/>
    </source>
</evidence>
<keyword evidence="10" id="KW-1185">Reference proteome</keyword>
<dbReference type="PANTHER" id="PTHR23142">
    <property type="entry name" value="PRE-MRNA-SPLICING FACTOR 38A-RELATED"/>
    <property type="match status" value="1"/>
</dbReference>
<sequence>MANRTAVDAHTIHGTNPQYLIEKITRGRIYETLYWKEECFALTVETLVDKAVHLNSVGGMYGNQRATPFLCLTLKLLQLQPEFDIVLEFIRDPEFKYLRALGAFYLRLTGKATEIYQHLEPCYADYRKLRVRAFEGDYYVIHMDEFIDQLLREERVCETALPFLIKRYTLEENDEIPPYKSPLGELRSPGTGSPGVNSEESDSE</sequence>
<comment type="similarity">
    <text evidence="2 7">Belongs to the PRP38 family.</text>
</comment>
<comment type="subcellular location">
    <subcellularLocation>
        <location evidence="1 7">Nucleus</location>
    </subcellularLocation>
</comment>
<evidence type="ECO:0000256" key="7">
    <source>
        <dbReference type="RuleBase" id="RU367025"/>
    </source>
</evidence>
<dbReference type="Proteomes" id="UP001150569">
    <property type="component" value="Unassembled WGS sequence"/>
</dbReference>
<dbReference type="GO" id="GO:0000398">
    <property type="term" value="P:mRNA splicing, via spliceosome"/>
    <property type="evidence" value="ECO:0007669"/>
    <property type="project" value="UniProtKB-UniRule"/>
</dbReference>
<evidence type="ECO:0000313" key="9">
    <source>
        <dbReference type="EMBL" id="KAJ1928469.1"/>
    </source>
</evidence>
<evidence type="ECO:0000256" key="3">
    <source>
        <dbReference type="ARBA" id="ARBA00022664"/>
    </source>
</evidence>
<evidence type="ECO:0000256" key="4">
    <source>
        <dbReference type="ARBA" id="ARBA00022728"/>
    </source>
</evidence>
<comment type="function">
    <text evidence="7">Required for pre-mRNA splicing.</text>
</comment>
<keyword evidence="5 7" id="KW-0508">mRNA splicing</keyword>
<dbReference type="GO" id="GO:0005681">
    <property type="term" value="C:spliceosomal complex"/>
    <property type="evidence" value="ECO:0007669"/>
    <property type="project" value="UniProtKB-KW"/>
</dbReference>
<keyword evidence="3 7" id="KW-0507">mRNA processing</keyword>
<keyword evidence="4 7" id="KW-0747">Spliceosome</keyword>
<dbReference type="Pfam" id="PF03371">
    <property type="entry name" value="PRP38"/>
    <property type="match status" value="1"/>
</dbReference>
<feature type="region of interest" description="Disordered" evidence="8">
    <location>
        <begin position="175"/>
        <end position="204"/>
    </location>
</feature>
<proteinExistence type="inferred from homology"/>
<dbReference type="EMBL" id="JANBPT010000072">
    <property type="protein sequence ID" value="KAJ1928469.1"/>
    <property type="molecule type" value="Genomic_DNA"/>
</dbReference>
<protein>
    <recommendedName>
        <fullName evidence="7">Pre-mRNA-splicing factor 38</fullName>
    </recommendedName>
</protein>
<gene>
    <name evidence="9" type="primary">PRPF38A_1</name>
    <name evidence="9" type="ORF">IWQ60_002037</name>
</gene>
<comment type="caution">
    <text evidence="9">The sequence shown here is derived from an EMBL/GenBank/DDBJ whole genome shotgun (WGS) entry which is preliminary data.</text>
</comment>
<accession>A0A9W8AIS7</accession>
<evidence type="ECO:0000313" key="10">
    <source>
        <dbReference type="Proteomes" id="UP001150569"/>
    </source>
</evidence>